<dbReference type="PANTHER" id="PTHR48207">
    <property type="entry name" value="SUCCINATE--HYDROXYMETHYLGLUTARATE COA-TRANSFERASE"/>
    <property type="match status" value="1"/>
</dbReference>
<dbReference type="AlphaFoldDB" id="G6E7Z0"/>
<keyword evidence="1" id="KW-0808">Transferase</keyword>
<dbReference type="InterPro" id="IPR044855">
    <property type="entry name" value="CoA-Trfase_III_dom3_sf"/>
</dbReference>
<evidence type="ECO:0000313" key="2">
    <source>
        <dbReference type="EMBL" id="EHJ62633.1"/>
    </source>
</evidence>
<dbReference type="InterPro" id="IPR023606">
    <property type="entry name" value="CoA-Trfase_III_dom_1_sf"/>
</dbReference>
<name>G6E7Z0_9SPHN</name>
<dbReference type="EMBL" id="AGFM01000007">
    <property type="protein sequence ID" value="EHJ62633.1"/>
    <property type="molecule type" value="Genomic_DNA"/>
</dbReference>
<keyword evidence="3" id="KW-1185">Reference proteome</keyword>
<dbReference type="STRING" id="1088721.JI59_17790"/>
<dbReference type="KEGG" id="npn:JI59_17790"/>
<dbReference type="GO" id="GO:0016853">
    <property type="term" value="F:isomerase activity"/>
    <property type="evidence" value="ECO:0007669"/>
    <property type="project" value="UniProtKB-KW"/>
</dbReference>
<dbReference type="Pfam" id="PF02515">
    <property type="entry name" value="CoA_transf_3"/>
    <property type="match status" value="1"/>
</dbReference>
<comment type="caution">
    <text evidence="2">The sequence shown here is derived from an EMBL/GenBank/DDBJ whole genome shotgun (WGS) entry which is preliminary data.</text>
</comment>
<dbReference type="PATRIC" id="fig|1088721.3.peg.453"/>
<dbReference type="InterPro" id="IPR050483">
    <property type="entry name" value="CoA-transferase_III_domain"/>
</dbReference>
<keyword evidence="2" id="KW-0413">Isomerase</keyword>
<dbReference type="Gene3D" id="3.40.50.10540">
    <property type="entry name" value="Crotonobetainyl-coa:carnitine coa-transferase, domain 1"/>
    <property type="match status" value="1"/>
</dbReference>
<dbReference type="PANTHER" id="PTHR48207:SF3">
    <property type="entry name" value="SUCCINATE--HYDROXYMETHYLGLUTARATE COA-TRANSFERASE"/>
    <property type="match status" value="1"/>
</dbReference>
<reference evidence="2 3" key="1">
    <citation type="journal article" date="2012" name="J. Bacteriol.">
        <title>Genome sequence of benzo(a)pyrene-degrading bacterium Novosphingobium pentaromativorans US6-1.</title>
        <authorList>
            <person name="Luo Y.R."/>
            <person name="Kang S.G."/>
            <person name="Kim S.J."/>
            <person name="Kim M.R."/>
            <person name="Li N."/>
            <person name="Lee J.H."/>
            <person name="Kwon K.K."/>
        </authorList>
    </citation>
    <scope>NUCLEOTIDE SEQUENCE [LARGE SCALE GENOMIC DNA]</scope>
    <source>
        <strain evidence="2 3">US6-1</strain>
    </source>
</reference>
<sequence>MAALQGIRVLDFGRYVAGPYCAMMLADFGADVIRIERPGGGDDRAITPITESGEGAVFLQGNRNKRSLALDPRGEEGRSVLARLVASADVVIANVPDSVLPKMGLDYKSLSAIKPDIILCNLSSFGPQGPWADRPGFDSVGQALCGSSYLTGTGEIPFRSPITWVDNGTAVFAAFGVMVALFERERSGMGQQVTGSLLATALAFSGSYLVEENATGVGRGPIGNRGHLNGPTDTFRTSDGWIVTQIVGPGIFKRWTQLMEEPEWLEDPRFATDQLRGENGAILSERMARWCAGRTTQDALATLAELSIPAGPVLSPRQALDHPQVAASNMLVPIQMHDMAAPAALVGPAVGLSETPGSIRTPPPRAGEHSREILREAGLGDEEIDRLIAEGLVSEAVSSGA</sequence>
<dbReference type="RefSeq" id="WP_007011378.1">
    <property type="nucleotide sequence ID" value="NZ_AGFM01000007.1"/>
</dbReference>
<dbReference type="eggNOG" id="COG1804">
    <property type="taxonomic scope" value="Bacteria"/>
</dbReference>
<evidence type="ECO:0000313" key="3">
    <source>
        <dbReference type="Proteomes" id="UP000004030"/>
    </source>
</evidence>
<dbReference type="InterPro" id="IPR003673">
    <property type="entry name" value="CoA-Trfase_fam_III"/>
</dbReference>
<protein>
    <submittedName>
        <fullName evidence="2">Putative isomerase</fullName>
    </submittedName>
</protein>
<dbReference type="SUPFAM" id="SSF89796">
    <property type="entry name" value="CoA-transferase family III (CaiB/BaiF)"/>
    <property type="match status" value="1"/>
</dbReference>
<dbReference type="OrthoDB" id="5720311at2"/>
<evidence type="ECO:0000256" key="1">
    <source>
        <dbReference type="ARBA" id="ARBA00022679"/>
    </source>
</evidence>
<accession>G6E7Z0</accession>
<gene>
    <name evidence="2" type="ORF">NSU_0461</name>
</gene>
<dbReference type="Proteomes" id="UP000004030">
    <property type="component" value="Unassembled WGS sequence"/>
</dbReference>
<organism evidence="2 3">
    <name type="scientific">Novosphingobium pentaromativorans US6-1</name>
    <dbReference type="NCBI Taxonomy" id="1088721"/>
    <lineage>
        <taxon>Bacteria</taxon>
        <taxon>Pseudomonadati</taxon>
        <taxon>Pseudomonadota</taxon>
        <taxon>Alphaproteobacteria</taxon>
        <taxon>Sphingomonadales</taxon>
        <taxon>Sphingomonadaceae</taxon>
        <taxon>Novosphingobium</taxon>
    </lineage>
</organism>
<dbReference type="Gene3D" id="3.30.1540.10">
    <property type="entry name" value="formyl-coa transferase, domain 3"/>
    <property type="match status" value="1"/>
</dbReference>
<proteinExistence type="predicted"/>
<dbReference type="GO" id="GO:0008410">
    <property type="term" value="F:CoA-transferase activity"/>
    <property type="evidence" value="ECO:0007669"/>
    <property type="project" value="TreeGrafter"/>
</dbReference>